<keyword evidence="2" id="KW-1185">Reference proteome</keyword>
<name>A0A151JRM6_9HYME</name>
<proteinExistence type="predicted"/>
<evidence type="ECO:0000313" key="2">
    <source>
        <dbReference type="Proteomes" id="UP000078492"/>
    </source>
</evidence>
<evidence type="ECO:0000313" key="1">
    <source>
        <dbReference type="EMBL" id="KYN29850.1"/>
    </source>
</evidence>
<reference evidence="1 2" key="1">
    <citation type="submission" date="2015-09" db="EMBL/GenBank/DDBJ databases">
        <title>Trachymyrmex cornetzi WGS genome.</title>
        <authorList>
            <person name="Nygaard S."/>
            <person name="Hu H."/>
            <person name="Boomsma J."/>
            <person name="Zhang G."/>
        </authorList>
    </citation>
    <scope>NUCLEOTIDE SEQUENCE [LARGE SCALE GENOMIC DNA]</scope>
    <source>
        <strain evidence="1">Tcor2-1</strain>
        <tissue evidence="1">Whole body</tissue>
    </source>
</reference>
<dbReference type="EMBL" id="KQ978615">
    <property type="protein sequence ID" value="KYN29850.1"/>
    <property type="molecule type" value="Genomic_DNA"/>
</dbReference>
<dbReference type="Proteomes" id="UP000078492">
    <property type="component" value="Unassembled WGS sequence"/>
</dbReference>
<protein>
    <submittedName>
        <fullName evidence="1">Uncharacterized protein</fullName>
    </submittedName>
</protein>
<organism evidence="1 2">
    <name type="scientific">Trachymyrmex cornetzi</name>
    <dbReference type="NCBI Taxonomy" id="471704"/>
    <lineage>
        <taxon>Eukaryota</taxon>
        <taxon>Metazoa</taxon>
        <taxon>Ecdysozoa</taxon>
        <taxon>Arthropoda</taxon>
        <taxon>Hexapoda</taxon>
        <taxon>Insecta</taxon>
        <taxon>Pterygota</taxon>
        <taxon>Neoptera</taxon>
        <taxon>Endopterygota</taxon>
        <taxon>Hymenoptera</taxon>
        <taxon>Apocrita</taxon>
        <taxon>Aculeata</taxon>
        <taxon>Formicoidea</taxon>
        <taxon>Formicidae</taxon>
        <taxon>Myrmicinae</taxon>
        <taxon>Trachymyrmex</taxon>
    </lineage>
</organism>
<dbReference type="AlphaFoldDB" id="A0A151JRM6"/>
<accession>A0A151JRM6</accession>
<gene>
    <name evidence="1" type="ORF">ALC57_00732</name>
</gene>
<sequence length="173" mass="19261">MTANRLQQISAVVSAVVVDFEINFTDLWRPSETYHRTDVSAWKGEEALYGDRIVFSDERKSRNGFCVTTYLRCDTSTVEISYDETDDLESPRFSFTTAIGDGILPQPESGIIPRAARLKDIRTVPIENPVINHGTVYNVADPTIIRSCGNAACTDRISTYVGAFYPDRGNANL</sequence>